<keyword evidence="1" id="KW-0175">Coiled coil</keyword>
<feature type="compositionally biased region" description="Basic residues" evidence="2">
    <location>
        <begin position="377"/>
        <end position="400"/>
    </location>
</feature>
<dbReference type="AlphaFoldDB" id="S3CUM2"/>
<dbReference type="EMBL" id="KE145367">
    <property type="protein sequence ID" value="EPE29315.1"/>
    <property type="molecule type" value="Genomic_DNA"/>
</dbReference>
<dbReference type="eggNOG" id="ENOG502RR25">
    <property type="taxonomic scope" value="Eukaryota"/>
</dbReference>
<reference evidence="5 6" key="1">
    <citation type="journal article" date="2013" name="BMC Genomics">
        <title>Genomics-driven discovery of the pneumocandin biosynthetic gene cluster in the fungus Glarea lozoyensis.</title>
        <authorList>
            <person name="Chen L."/>
            <person name="Yue Q."/>
            <person name="Zhang X."/>
            <person name="Xiang M."/>
            <person name="Wang C."/>
            <person name="Li S."/>
            <person name="Che Y."/>
            <person name="Ortiz-Lopez F.J."/>
            <person name="Bills G.F."/>
            <person name="Liu X."/>
            <person name="An Z."/>
        </authorList>
    </citation>
    <scope>NUCLEOTIDE SEQUENCE [LARGE SCALE GENOMIC DNA]</scope>
    <source>
        <strain evidence="6">ATCC 20868 / MF5171</strain>
    </source>
</reference>
<evidence type="ECO:0000313" key="5">
    <source>
        <dbReference type="EMBL" id="EPE29315.1"/>
    </source>
</evidence>
<proteinExistence type="predicted"/>
<feature type="compositionally biased region" description="Basic and acidic residues" evidence="2">
    <location>
        <begin position="292"/>
        <end position="305"/>
    </location>
</feature>
<dbReference type="SMART" id="SM01083">
    <property type="entry name" value="Cir_N"/>
    <property type="match status" value="1"/>
</dbReference>
<feature type="region of interest" description="Disordered" evidence="2">
    <location>
        <begin position="136"/>
        <end position="178"/>
    </location>
</feature>
<gene>
    <name evidence="5" type="ORF">GLAREA_00475</name>
</gene>
<keyword evidence="6" id="KW-1185">Reference proteome</keyword>
<dbReference type="PANTHER" id="PTHR22093:SF0">
    <property type="entry name" value="LEUKOCYTE RECEPTOR CLUSTER MEMBER 1"/>
    <property type="match status" value="1"/>
</dbReference>
<dbReference type="HOGENOM" id="CLU_047019_1_1_1"/>
<feature type="chain" id="PRO_5004518948" evidence="3">
    <location>
        <begin position="24"/>
        <end position="418"/>
    </location>
</feature>
<evidence type="ECO:0000256" key="3">
    <source>
        <dbReference type="SAM" id="SignalP"/>
    </source>
</evidence>
<sequence>MNLPKWILPTLLHFLSLSRLASATGDDKAPAVTASAGPSFMFGFALSENPTSPTVTPHQLQPSLSLDLNFVLQVADYELKIPIMPLHLLGKKSWNVYNTANIEVVKRDEAIAAAEEAASEQRMQELDSLRRMQILRGEEPTPLPIEDSPKLDSSKHPRERGEGTGRERKKRKRAGENDTDFEMRIAHDMTNTENRERQLVLRKDTDAPLVNRRGHIDLFPQPKPSSHKTVQKNEEAERELAKKKKEYEDQYTLKFFNAAGFKSSLGSDPWYKKTNSTDVGEEMPGKDVWGNEDPRRKEREAKRIVSNDPLAMMKAGARQVRQVEQERKQWREEKDREMRALEEQERERRHRKRKRREADSEDDLEGFSLDNHGGSSSKKHRSGDHRERRHRHSSSSRRHSHRDDDRTHRHKSRRYSHE</sequence>
<dbReference type="InterPro" id="IPR039875">
    <property type="entry name" value="LENG1-like"/>
</dbReference>
<feature type="compositionally biased region" description="Basic and acidic residues" evidence="2">
    <location>
        <begin position="321"/>
        <end position="347"/>
    </location>
</feature>
<feature type="coiled-coil region" evidence="1">
    <location>
        <begin position="226"/>
        <end position="253"/>
    </location>
</feature>
<evidence type="ECO:0000256" key="2">
    <source>
        <dbReference type="SAM" id="MobiDB-lite"/>
    </source>
</evidence>
<protein>
    <submittedName>
        <fullName evidence="5">Homocitrate synthase</fullName>
    </submittedName>
</protein>
<dbReference type="OMA" id="KRYSAQF"/>
<dbReference type="RefSeq" id="XP_008083424.1">
    <property type="nucleotide sequence ID" value="XM_008085233.1"/>
</dbReference>
<feature type="domain" description="CBF1-interacting co-repressor CIR N-terminal" evidence="4">
    <location>
        <begin position="93"/>
        <end position="129"/>
    </location>
</feature>
<feature type="compositionally biased region" description="Basic residues" evidence="2">
    <location>
        <begin position="408"/>
        <end position="418"/>
    </location>
</feature>
<dbReference type="STRING" id="1116229.S3CUM2"/>
<dbReference type="Proteomes" id="UP000016922">
    <property type="component" value="Unassembled WGS sequence"/>
</dbReference>
<evidence type="ECO:0000259" key="4">
    <source>
        <dbReference type="SMART" id="SM01083"/>
    </source>
</evidence>
<accession>S3CUM2</accession>
<organism evidence="5 6">
    <name type="scientific">Glarea lozoyensis (strain ATCC 20868 / MF5171)</name>
    <dbReference type="NCBI Taxonomy" id="1116229"/>
    <lineage>
        <taxon>Eukaryota</taxon>
        <taxon>Fungi</taxon>
        <taxon>Dikarya</taxon>
        <taxon>Ascomycota</taxon>
        <taxon>Pezizomycotina</taxon>
        <taxon>Leotiomycetes</taxon>
        <taxon>Helotiales</taxon>
        <taxon>Helotiaceae</taxon>
        <taxon>Glarea</taxon>
    </lineage>
</organism>
<evidence type="ECO:0000313" key="6">
    <source>
        <dbReference type="Proteomes" id="UP000016922"/>
    </source>
</evidence>
<feature type="compositionally biased region" description="Basic and acidic residues" evidence="2">
    <location>
        <begin position="147"/>
        <end position="166"/>
    </location>
</feature>
<dbReference type="GeneID" id="19459533"/>
<dbReference type="InterPro" id="IPR019339">
    <property type="entry name" value="CIR_N_dom"/>
</dbReference>
<evidence type="ECO:0000256" key="1">
    <source>
        <dbReference type="SAM" id="Coils"/>
    </source>
</evidence>
<keyword evidence="3" id="KW-0732">Signal</keyword>
<dbReference type="KEGG" id="glz:GLAREA_00475"/>
<feature type="region of interest" description="Disordered" evidence="2">
    <location>
        <begin position="265"/>
        <end position="418"/>
    </location>
</feature>
<feature type="signal peptide" evidence="3">
    <location>
        <begin position="1"/>
        <end position="23"/>
    </location>
</feature>
<name>S3CUM2_GLAL2</name>
<dbReference type="OrthoDB" id="2159131at2759"/>
<dbReference type="PANTHER" id="PTHR22093">
    <property type="entry name" value="LEUKOCYTE RECEPTOR CLUSTER LRC MEMBER 1"/>
    <property type="match status" value="1"/>
</dbReference>